<dbReference type="InterPro" id="IPR006558">
    <property type="entry name" value="LamG-like"/>
</dbReference>
<reference evidence="4" key="1">
    <citation type="submission" date="2021-01" db="EMBL/GenBank/DDBJ databases">
        <authorList>
            <person name="Corre E."/>
            <person name="Pelletier E."/>
            <person name="Niang G."/>
            <person name="Scheremetjew M."/>
            <person name="Finn R."/>
            <person name="Kale V."/>
            <person name="Holt S."/>
            <person name="Cochrane G."/>
            <person name="Meng A."/>
            <person name="Brown T."/>
            <person name="Cohen L."/>
        </authorList>
    </citation>
    <scope>NUCLEOTIDE SEQUENCE</scope>
    <source>
        <strain evidence="4">CCMP281</strain>
    </source>
</reference>
<dbReference type="InterPro" id="IPR013320">
    <property type="entry name" value="ConA-like_dom_sf"/>
</dbReference>
<evidence type="ECO:0000256" key="2">
    <source>
        <dbReference type="ARBA" id="ARBA00023157"/>
    </source>
</evidence>
<dbReference type="PANTHER" id="PTHR42535">
    <property type="entry name" value="OOKINETE PROTEIN, PUTATIVE-RELATED"/>
    <property type="match status" value="1"/>
</dbReference>
<dbReference type="Pfam" id="PF13385">
    <property type="entry name" value="Laminin_G_3"/>
    <property type="match status" value="1"/>
</dbReference>
<dbReference type="InterPro" id="IPR058332">
    <property type="entry name" value="DUF8019"/>
</dbReference>
<dbReference type="SMART" id="SM00560">
    <property type="entry name" value="LamGL"/>
    <property type="match status" value="1"/>
</dbReference>
<dbReference type="EMBL" id="HBHX01029453">
    <property type="protein sequence ID" value="CAE0115731.1"/>
    <property type="molecule type" value="Transcribed_RNA"/>
</dbReference>
<dbReference type="Pfam" id="PF26058">
    <property type="entry name" value="DUF8019"/>
    <property type="match status" value="1"/>
</dbReference>
<keyword evidence="2" id="KW-1015">Disulfide bond</keyword>
<keyword evidence="1" id="KW-0732">Signal</keyword>
<dbReference type="SUPFAM" id="SSF49899">
    <property type="entry name" value="Concanavalin A-like lectins/glucanases"/>
    <property type="match status" value="1"/>
</dbReference>
<accession>A0A7S3AV72</accession>
<dbReference type="PANTHER" id="PTHR42535:SF2">
    <property type="entry name" value="CHROMOSOME UNDETERMINED SCAFFOLD_146, WHOLE GENOME SHOTGUN SEQUENCE"/>
    <property type="match status" value="1"/>
</dbReference>
<evidence type="ECO:0000259" key="3">
    <source>
        <dbReference type="SMART" id="SM00560"/>
    </source>
</evidence>
<sequence length="552" mass="59118">MIEAPMGAMVPPGLPHLRAIATLCASDETLVATRIASNASAHDLRVRLLAAGASNTDLDATREELVRSVAAGVRALSALPLGAKLNNITALRKVLEAKGEAFPADAAASTLLERLEERMEKECFIVSPQRPLAQSLALEDLQAAASERMLTGSGSRTELLNRLVTFQRRCDRMVDTIPGFACTLGRLEDALGARGLSKLGSKEELMARLVESVDAGKAVQDNLAGQCELTTPGPICVDGGKKVIAMDAVPRGMVARYTFDDAHALDSSGKANHAVKAPAFGPGVGGHGHAARFVGTDFVEVKNHPSYSEAGPTFSLEMWMYLRTDSTGDWRTVVHKGGRDEERTPTLFLEPLTRGIEFFVSTSDSSQPMGERLWSNSFIPLHRWTHLAAVAEGHSLRLYINGLLDSENTTVGTILQNTGPLFLGGDPWRPTGGFDGYMDEVKLYNRALTTDEIQAAASFALGGVEASFLELGCMGCPLDSAKSTCRASYHLCNQRDMYSGGLMVARSMGWATSNSHIWTAEEAQQMDINSSWTGAAPGTVKQGLGLCCVDSD</sequence>
<organism evidence="4">
    <name type="scientific">Haptolina ericina</name>
    <dbReference type="NCBI Taxonomy" id="156174"/>
    <lineage>
        <taxon>Eukaryota</taxon>
        <taxon>Haptista</taxon>
        <taxon>Haptophyta</taxon>
        <taxon>Prymnesiophyceae</taxon>
        <taxon>Prymnesiales</taxon>
        <taxon>Prymnesiaceae</taxon>
        <taxon>Haptolina</taxon>
    </lineage>
</organism>
<dbReference type="AlphaFoldDB" id="A0A7S3AV72"/>
<name>A0A7S3AV72_9EUKA</name>
<evidence type="ECO:0000313" key="4">
    <source>
        <dbReference type="EMBL" id="CAE0115731.1"/>
    </source>
</evidence>
<protein>
    <recommendedName>
        <fullName evidence="3">LamG-like jellyroll fold domain-containing protein</fullName>
    </recommendedName>
</protein>
<gene>
    <name evidence="4" type="ORF">HERI1096_LOCUS16416</name>
</gene>
<proteinExistence type="predicted"/>
<dbReference type="Gene3D" id="2.60.120.200">
    <property type="match status" value="1"/>
</dbReference>
<evidence type="ECO:0000256" key="1">
    <source>
        <dbReference type="ARBA" id="ARBA00022729"/>
    </source>
</evidence>
<feature type="domain" description="LamG-like jellyroll fold" evidence="3">
    <location>
        <begin position="312"/>
        <end position="451"/>
    </location>
</feature>